<evidence type="ECO:0000256" key="1">
    <source>
        <dbReference type="ARBA" id="ARBA00003283"/>
    </source>
</evidence>
<evidence type="ECO:0000256" key="3">
    <source>
        <dbReference type="ARBA" id="ARBA00022908"/>
    </source>
</evidence>
<dbReference type="InterPro" id="IPR010998">
    <property type="entry name" value="Integrase_recombinase_N"/>
</dbReference>
<comment type="similarity">
    <text evidence="2">Belongs to the 'phage' integrase family.</text>
</comment>
<evidence type="ECO:0000256" key="5">
    <source>
        <dbReference type="ARBA" id="ARBA00023172"/>
    </source>
</evidence>
<dbReference type="Gene3D" id="1.10.150.130">
    <property type="match status" value="1"/>
</dbReference>
<dbReference type="SUPFAM" id="SSF56349">
    <property type="entry name" value="DNA breaking-rejoining enzymes"/>
    <property type="match status" value="1"/>
</dbReference>
<dbReference type="Pfam" id="PF14659">
    <property type="entry name" value="Phage_int_SAM_3"/>
    <property type="match status" value="1"/>
</dbReference>
<dbReference type="Gene3D" id="1.10.443.10">
    <property type="entry name" value="Intergrase catalytic core"/>
    <property type="match status" value="1"/>
</dbReference>
<dbReference type="PANTHER" id="PTHR30349">
    <property type="entry name" value="PHAGE INTEGRASE-RELATED"/>
    <property type="match status" value="1"/>
</dbReference>
<name>A0A9X5GSE3_9FIRM</name>
<comment type="function">
    <text evidence="1">Site-specific tyrosine recombinase, which acts by catalyzing the cutting and rejoining of the recombining DNA molecules.</text>
</comment>
<comment type="caution">
    <text evidence="7">The sequence shown here is derived from an EMBL/GenBank/DDBJ whole genome shotgun (WGS) entry which is preliminary data.</text>
</comment>
<dbReference type="GO" id="GO:0015074">
    <property type="term" value="P:DNA integration"/>
    <property type="evidence" value="ECO:0007669"/>
    <property type="project" value="UniProtKB-KW"/>
</dbReference>
<keyword evidence="5" id="KW-0233">DNA recombination</keyword>
<keyword evidence="8" id="KW-1185">Reference proteome</keyword>
<evidence type="ECO:0000313" key="8">
    <source>
        <dbReference type="Proteomes" id="UP001154420"/>
    </source>
</evidence>
<dbReference type="RefSeq" id="WP_160561067.1">
    <property type="nucleotide sequence ID" value="NZ_QZDT01000028.1"/>
</dbReference>
<dbReference type="Proteomes" id="UP001154420">
    <property type="component" value="Unassembled WGS sequence"/>
</dbReference>
<feature type="domain" description="Tyr recombinase" evidence="6">
    <location>
        <begin position="112"/>
        <end position="304"/>
    </location>
</feature>
<protein>
    <submittedName>
        <fullName evidence="7">Site-specific integrase</fullName>
    </submittedName>
</protein>
<dbReference type="PANTHER" id="PTHR30349:SF41">
    <property type="entry name" value="INTEGRASE_RECOMBINASE PROTEIN MJ0367-RELATED"/>
    <property type="match status" value="1"/>
</dbReference>
<dbReference type="PROSITE" id="PS51898">
    <property type="entry name" value="TYR_RECOMBINASE"/>
    <property type="match status" value="1"/>
</dbReference>
<dbReference type="InterPro" id="IPR004107">
    <property type="entry name" value="Integrase_SAM-like_N"/>
</dbReference>
<sequence length="313" mass="36027">MKGSLADVIDMWLKEKGPSWKKTTYTVYCQTIDKYIIPRIGDVKANQIDTKRLEAFVESIREDTDGAMLSDRYLRSICAIVLRALRYVKKKYHYAIEIPENLIMPARRTQVMLPGQQDMGVLEKYLLENAGDDTCLGVLIVFYTGIRIGEACALTWGDVNLEEGVIYVRKNMQRVKTSEGKKSSTEVLLQTPKTCTSFRIIPIPPVLFPLLQQYKQEDAKYIIKGRKKSWVEPRTLQYRFAKILNECQIKSFNFHMLRHAFATRCIDKGFDAKSLSEILGHSSVQVTLNLYVHSSLEHKKELMEKFDICCYGS</sequence>
<dbReference type="EMBL" id="QZDT01000028">
    <property type="protein sequence ID" value="NBJ94028.1"/>
    <property type="molecule type" value="Genomic_DNA"/>
</dbReference>
<keyword evidence="4" id="KW-0238">DNA-binding</keyword>
<evidence type="ECO:0000259" key="6">
    <source>
        <dbReference type="PROSITE" id="PS51898"/>
    </source>
</evidence>
<gene>
    <name evidence="7" type="ORF">D5281_15890</name>
</gene>
<accession>A0A9X5GSE3</accession>
<keyword evidence="3" id="KW-0229">DNA integration</keyword>
<evidence type="ECO:0000256" key="4">
    <source>
        <dbReference type="ARBA" id="ARBA00023125"/>
    </source>
</evidence>
<dbReference type="CDD" id="cd01189">
    <property type="entry name" value="INT_ICEBs1_C_like"/>
    <property type="match status" value="1"/>
</dbReference>
<dbReference type="AlphaFoldDB" id="A0A9X5GSE3"/>
<proteinExistence type="inferred from homology"/>
<dbReference type="InterPro" id="IPR002104">
    <property type="entry name" value="Integrase_catalytic"/>
</dbReference>
<dbReference type="Pfam" id="PF00589">
    <property type="entry name" value="Phage_integrase"/>
    <property type="match status" value="1"/>
</dbReference>
<dbReference type="InterPro" id="IPR013762">
    <property type="entry name" value="Integrase-like_cat_sf"/>
</dbReference>
<dbReference type="GO" id="GO:0006310">
    <property type="term" value="P:DNA recombination"/>
    <property type="evidence" value="ECO:0007669"/>
    <property type="project" value="UniProtKB-KW"/>
</dbReference>
<evidence type="ECO:0000313" key="7">
    <source>
        <dbReference type="EMBL" id="NBJ94028.1"/>
    </source>
</evidence>
<dbReference type="InterPro" id="IPR050090">
    <property type="entry name" value="Tyrosine_recombinase_XerCD"/>
</dbReference>
<dbReference type="OrthoDB" id="9785687at2"/>
<organism evidence="7 8">
    <name type="scientific">Parablautia muri</name>
    <dbReference type="NCBI Taxonomy" id="2320879"/>
    <lineage>
        <taxon>Bacteria</taxon>
        <taxon>Bacillati</taxon>
        <taxon>Bacillota</taxon>
        <taxon>Clostridia</taxon>
        <taxon>Lachnospirales</taxon>
        <taxon>Lachnospiraceae</taxon>
        <taxon>Parablautia</taxon>
    </lineage>
</organism>
<dbReference type="GO" id="GO:0003677">
    <property type="term" value="F:DNA binding"/>
    <property type="evidence" value="ECO:0007669"/>
    <property type="project" value="UniProtKB-KW"/>
</dbReference>
<evidence type="ECO:0000256" key="2">
    <source>
        <dbReference type="ARBA" id="ARBA00008857"/>
    </source>
</evidence>
<dbReference type="InterPro" id="IPR011010">
    <property type="entry name" value="DNA_brk_join_enz"/>
</dbReference>
<reference evidence="7" key="1">
    <citation type="submission" date="2018-09" db="EMBL/GenBank/DDBJ databases">
        <title>Murine metabolic-syndrome-specific gut microbial biobank.</title>
        <authorList>
            <person name="Liu C."/>
        </authorList>
    </citation>
    <scope>NUCLEOTIDE SEQUENCE</scope>
    <source>
        <strain evidence="7">D42-62</strain>
    </source>
</reference>